<evidence type="ECO:0000313" key="3">
    <source>
        <dbReference type="Proteomes" id="UP000663841"/>
    </source>
</evidence>
<proteinExistence type="predicted"/>
<dbReference type="InterPro" id="IPR004242">
    <property type="entry name" value="Transposase_21"/>
</dbReference>
<organism evidence="2 3">
    <name type="scientific">Rhizoctonia solani</name>
    <dbReference type="NCBI Taxonomy" id="456999"/>
    <lineage>
        <taxon>Eukaryota</taxon>
        <taxon>Fungi</taxon>
        <taxon>Dikarya</taxon>
        <taxon>Basidiomycota</taxon>
        <taxon>Agaricomycotina</taxon>
        <taxon>Agaricomycetes</taxon>
        <taxon>Cantharellales</taxon>
        <taxon>Ceratobasidiaceae</taxon>
        <taxon>Rhizoctonia</taxon>
    </lineage>
</organism>
<accession>A0A8H3GMF2</accession>
<comment type="caution">
    <text evidence="2">The sequence shown here is derived from an EMBL/GenBank/DDBJ whole genome shotgun (WGS) entry which is preliminary data.</text>
</comment>
<dbReference type="PANTHER" id="PTHR46579">
    <property type="entry name" value="F5/8 TYPE C DOMAIN-CONTAINING PROTEIN-RELATED"/>
    <property type="match status" value="1"/>
</dbReference>
<dbReference type="PANTHER" id="PTHR46579:SF1">
    <property type="entry name" value="F5_8 TYPE C DOMAIN-CONTAINING PROTEIN"/>
    <property type="match status" value="1"/>
</dbReference>
<gene>
    <name evidence="2" type="ORF">RDB_LOCUS139722</name>
</gene>
<evidence type="ECO:0000313" key="2">
    <source>
        <dbReference type="EMBL" id="CAE6456355.1"/>
    </source>
</evidence>
<feature type="compositionally biased region" description="Acidic residues" evidence="1">
    <location>
        <begin position="82"/>
        <end position="106"/>
    </location>
</feature>
<feature type="region of interest" description="Disordered" evidence="1">
    <location>
        <begin position="15"/>
        <end position="108"/>
    </location>
</feature>
<dbReference type="AlphaFoldDB" id="A0A8H3GMF2"/>
<evidence type="ECO:0008006" key="4">
    <source>
        <dbReference type="Google" id="ProtNLM"/>
    </source>
</evidence>
<dbReference type="Pfam" id="PF02992">
    <property type="entry name" value="Transposase_21"/>
    <property type="match status" value="1"/>
</dbReference>
<dbReference type="Proteomes" id="UP000663841">
    <property type="component" value="Unassembled WGS sequence"/>
</dbReference>
<name>A0A8H3GMF2_9AGAM</name>
<feature type="compositionally biased region" description="Basic and acidic residues" evidence="1">
    <location>
        <begin position="49"/>
        <end position="59"/>
    </location>
</feature>
<dbReference type="EMBL" id="CAJMWW010000192">
    <property type="protein sequence ID" value="CAE6456355.1"/>
    <property type="molecule type" value="Genomic_DNA"/>
</dbReference>
<protein>
    <recommendedName>
        <fullName evidence="4">Transposase family Tnp2 protein</fullName>
    </recommendedName>
</protein>
<feature type="non-terminal residue" evidence="2">
    <location>
        <position position="1"/>
    </location>
</feature>
<sequence length="938" mass="107281">MLNVHKGVRTFQFTEEKVGTASGSRHNSTNKPLGLSPYEPQGTPDLPDDIMKPLDDEPHQLSPPPPEPSGDMRRNPPVTLEDWPDPDDPEAIFDEEDDSDNEDEPTEHDYGCIHDEADDSHAALEWAQVSDEEFRRFLERELGDGFDDEWRNLYHQAVTTDDIRIVKLLSAKLRAHFSKQTYEEIRLAFAEEIGVPSEYVAWRRLQALFQSPELSEQLCYRNKQQATFSPRRIRDIFDGKHYRSLLGKRVHPNNPYCFFNLVTDLALGLSLDGFTLFKRRRRGNSTAWPLIILNYNLPPEIRTHLKNVICVGAIPGPRQFKDLNSFLVPLLDELLHLESGVNTYNHLASGVNHTFTLHAFLILAFGDIPALSKLAGFKGHNAFSPCRTCSITGITDNRPNSHTHYVPLTQPNGDWWDPFDLPMRTPEQYSIQLAELEAEQTKTSRANLARTYGINSHCILSALRSIDMTASFPYDFMHLVFENLVPNLIKHWTGTFKRLNQGSGHYELTPAQWVAIGLETAGSTVTIPSYFVGTLPDIKEDQNLYKAEAYGFWIQYLAPILLSGRIAPKYHKHLLDLKEILDICLQYKITESQIDHLETLIVRWVSDYEAYYYQYQPSRVSACPLTIHALLHIPYYIRQTGPVWVSWAYVMERFCGSLLQAVRNRVNPYPCIDNYLIRRAQMQIISNVHGIRTLSPPPAKGHTLTHYGTEISSWEKIYRKYPTSVLGRPVTKNYPVDTTLMNQLVQYFQVVLGNQNRSIAELKSLIKKKSIVRYGRVRNANGGDRLRAADVDNSGRNSSFIRFTMFPDRNAARRRQRDEPYSEINYGQLQDIFYVKLRDHGDPTIPRSFLLARVLLCDITKGRDASRELVEYKKLESSARIINLLTVECAVGRAKRASTWGIIDRSQGAVRTLFTNEDNVPVARMYADDPIATLSTHI</sequence>
<feature type="compositionally biased region" description="Polar residues" evidence="1">
    <location>
        <begin position="21"/>
        <end position="31"/>
    </location>
</feature>
<evidence type="ECO:0000256" key="1">
    <source>
        <dbReference type="SAM" id="MobiDB-lite"/>
    </source>
</evidence>
<reference evidence="2" key="1">
    <citation type="submission" date="2021-01" db="EMBL/GenBank/DDBJ databases">
        <authorList>
            <person name="Kaushik A."/>
        </authorList>
    </citation>
    <scope>NUCLEOTIDE SEQUENCE</scope>
    <source>
        <strain evidence="2">AG3-T5</strain>
    </source>
</reference>